<organism evidence="2 3">
    <name type="scientific">Coleophoma cylindrospora</name>
    <dbReference type="NCBI Taxonomy" id="1849047"/>
    <lineage>
        <taxon>Eukaryota</taxon>
        <taxon>Fungi</taxon>
        <taxon>Dikarya</taxon>
        <taxon>Ascomycota</taxon>
        <taxon>Pezizomycotina</taxon>
        <taxon>Leotiomycetes</taxon>
        <taxon>Helotiales</taxon>
        <taxon>Dermateaceae</taxon>
        <taxon>Coleophoma</taxon>
    </lineage>
</organism>
<dbReference type="PANTHER" id="PTHR36978">
    <property type="entry name" value="P-LOOP CONTAINING NUCLEOTIDE TRIPHOSPHATE HYDROLASE"/>
    <property type="match status" value="1"/>
</dbReference>
<feature type="transmembrane region" description="Helical" evidence="1">
    <location>
        <begin position="271"/>
        <end position="293"/>
    </location>
</feature>
<keyword evidence="1" id="KW-0812">Transmembrane</keyword>
<dbReference type="EMBL" id="PDLM01000004">
    <property type="protein sequence ID" value="RDW79930.1"/>
    <property type="molecule type" value="Genomic_DNA"/>
</dbReference>
<dbReference type="Gene3D" id="3.40.50.300">
    <property type="entry name" value="P-loop containing nucleotide triphosphate hydrolases"/>
    <property type="match status" value="1"/>
</dbReference>
<proteinExistence type="predicted"/>
<comment type="caution">
    <text evidence="2">The sequence shown here is derived from an EMBL/GenBank/DDBJ whole genome shotgun (WGS) entry which is preliminary data.</text>
</comment>
<dbReference type="InterPro" id="IPR027417">
    <property type="entry name" value="P-loop_NTPase"/>
</dbReference>
<keyword evidence="3" id="KW-1185">Reference proteome</keyword>
<evidence type="ECO:0000256" key="1">
    <source>
        <dbReference type="SAM" id="Phobius"/>
    </source>
</evidence>
<dbReference type="Proteomes" id="UP000256645">
    <property type="component" value="Unassembled WGS sequence"/>
</dbReference>
<evidence type="ECO:0008006" key="4">
    <source>
        <dbReference type="Google" id="ProtNLM"/>
    </source>
</evidence>
<dbReference type="InterPro" id="IPR040632">
    <property type="entry name" value="Sulfotransfer_4"/>
</dbReference>
<keyword evidence="1" id="KW-1133">Transmembrane helix</keyword>
<name>A0A3D8S1B4_9HELO</name>
<evidence type="ECO:0000313" key="3">
    <source>
        <dbReference type="Proteomes" id="UP000256645"/>
    </source>
</evidence>
<dbReference type="SUPFAM" id="SSF52540">
    <property type="entry name" value="P-loop containing nucleoside triphosphate hydrolases"/>
    <property type="match status" value="1"/>
</dbReference>
<dbReference type="STRING" id="1849047.A0A3D8S1B4"/>
<dbReference type="PANTHER" id="PTHR36978:SF3">
    <property type="entry name" value="P-LOOP CONTAINING NUCLEOSIDE TRIPHOSPHATE HYDROLASE PROTEIN"/>
    <property type="match status" value="1"/>
</dbReference>
<dbReference type="Pfam" id="PF17784">
    <property type="entry name" value="Sulfotransfer_4"/>
    <property type="match status" value="1"/>
</dbReference>
<accession>A0A3D8S1B4</accession>
<protein>
    <recommendedName>
        <fullName evidence="4">NAD dependent epimerase/dehydratase</fullName>
    </recommendedName>
</protein>
<dbReference type="AlphaFoldDB" id="A0A3D8S1B4"/>
<gene>
    <name evidence="2" type="ORF">BP6252_04568</name>
</gene>
<feature type="transmembrane region" description="Helical" evidence="1">
    <location>
        <begin position="139"/>
        <end position="158"/>
    </location>
</feature>
<sequence length="307" mass="34967">MPHIPDFPLASSEAPPPDPKRTLQVIGAGYSRTATVSFTLALEKLLKGPVCHTGSASLIREEAFMKRWLTAMSPTSSPATIQQALREIFHGYVGMADNPGILFVEELLAIYPDAVVICTTRDPETWLRSLGDLRKGVDLWWIDALFSIMPALRFFAAWRRSMAYRRRVIYPEAAALPEEADFTKVYGQGKTITLIWFLSSSVLTLHTDVLEIHYNYLKRVVPPERLFFYNIKDGWEPLCRILNCPIPEEPLPHANDKDAVRKAFKGLVKKAVLRWVQVISTSVVFVGVGIYMWRKSAAYEREGYRWY</sequence>
<dbReference type="OrthoDB" id="408152at2759"/>
<keyword evidence="1" id="KW-0472">Membrane</keyword>
<reference evidence="2 3" key="1">
    <citation type="journal article" date="2018" name="IMA Fungus">
        <title>IMA Genome-F 9: Draft genome sequence of Annulohypoxylon stygium, Aspergillus mulundensis, Berkeleyomyces basicola (syn. Thielaviopsis basicola), Ceratocystis smalleyi, two Cercospora beticola strains, Coleophoma cylindrospora, Fusarium fracticaudum, Phialophora cf. hyalina, and Morchella septimelata.</title>
        <authorList>
            <person name="Wingfield B.D."/>
            <person name="Bills G.F."/>
            <person name="Dong Y."/>
            <person name="Huang W."/>
            <person name="Nel W.J."/>
            <person name="Swalarsk-Parry B.S."/>
            <person name="Vaghefi N."/>
            <person name="Wilken P.M."/>
            <person name="An Z."/>
            <person name="de Beer Z.W."/>
            <person name="De Vos L."/>
            <person name="Chen L."/>
            <person name="Duong T.A."/>
            <person name="Gao Y."/>
            <person name="Hammerbacher A."/>
            <person name="Kikkert J.R."/>
            <person name="Li Y."/>
            <person name="Li H."/>
            <person name="Li K."/>
            <person name="Li Q."/>
            <person name="Liu X."/>
            <person name="Ma X."/>
            <person name="Naidoo K."/>
            <person name="Pethybridge S.J."/>
            <person name="Sun J."/>
            <person name="Steenkamp E.T."/>
            <person name="van der Nest M.A."/>
            <person name="van Wyk S."/>
            <person name="Wingfield M.J."/>
            <person name="Xiong C."/>
            <person name="Yue Q."/>
            <person name="Zhang X."/>
        </authorList>
    </citation>
    <scope>NUCLEOTIDE SEQUENCE [LARGE SCALE GENOMIC DNA]</scope>
    <source>
        <strain evidence="2 3">BP6252</strain>
    </source>
</reference>
<evidence type="ECO:0000313" key="2">
    <source>
        <dbReference type="EMBL" id="RDW79930.1"/>
    </source>
</evidence>